<organism evidence="1 2">
    <name type="scientific">Folsomia candida</name>
    <name type="common">Springtail</name>
    <dbReference type="NCBI Taxonomy" id="158441"/>
    <lineage>
        <taxon>Eukaryota</taxon>
        <taxon>Metazoa</taxon>
        <taxon>Ecdysozoa</taxon>
        <taxon>Arthropoda</taxon>
        <taxon>Hexapoda</taxon>
        <taxon>Collembola</taxon>
        <taxon>Entomobryomorpha</taxon>
        <taxon>Isotomoidea</taxon>
        <taxon>Isotomidae</taxon>
        <taxon>Proisotominae</taxon>
        <taxon>Folsomia</taxon>
    </lineage>
</organism>
<dbReference type="EMBL" id="LNIX01000025">
    <property type="protein sequence ID" value="OXA42732.1"/>
    <property type="molecule type" value="Genomic_DNA"/>
</dbReference>
<sequence>MDGGPEIFGVVTEWGKPFTYSAPTIVKGHLKPLRILKDSRITGQLGNNGSSSKFRTETKFTPSLDFTQILQFCPRVPGKVLPYDMFTSTCYQITLSGTRSLDESNLNDDGMVTVALSKGKGRDKFFKDYGIDLSPKEGEGEKNEICWTMRTGEDAAIFANYTDLLFEKNALMLESLQNLLPINRKLYPYTGQPLMKGYEIAYHSHDGCFGLWNDDTVVPVKILKNSDGPFMVTPHTGEDAEKFLYIIPSSQNGKHVSFTVSWYPCDFVADLEFSMDTISCNRSLAEVSHITDNGDHTVTVLVGQDIAHSGEMVGCKIKLLSLNGPVTKEFSFFIKGPPLLVVEGAKTRRGNNNTLESVIYLKSGDNTITGTILRDMEAKLTLTKLEDGHATNTLHIPYTHQGKFVIEDLHVEPNVTTSYVLSTTGIGGRS</sequence>
<proteinExistence type="predicted"/>
<gene>
    <name evidence="1" type="ORF">Fcan01_22450</name>
</gene>
<comment type="caution">
    <text evidence="1">The sequence shown here is derived from an EMBL/GenBank/DDBJ whole genome shotgun (WGS) entry which is preliminary data.</text>
</comment>
<reference evidence="1 2" key="1">
    <citation type="submission" date="2015-12" db="EMBL/GenBank/DDBJ databases">
        <title>The genome of Folsomia candida.</title>
        <authorList>
            <person name="Faddeeva A."/>
            <person name="Derks M.F."/>
            <person name="Anvar Y."/>
            <person name="Smit S."/>
            <person name="Van Straalen N."/>
            <person name="Roelofs D."/>
        </authorList>
    </citation>
    <scope>NUCLEOTIDE SEQUENCE [LARGE SCALE GENOMIC DNA]</scope>
    <source>
        <strain evidence="1 2">VU population</strain>
        <tissue evidence="1">Whole body</tissue>
    </source>
</reference>
<keyword evidence="2" id="KW-1185">Reference proteome</keyword>
<name>A0A226DB13_FOLCA</name>
<evidence type="ECO:0000313" key="2">
    <source>
        <dbReference type="Proteomes" id="UP000198287"/>
    </source>
</evidence>
<dbReference type="Proteomes" id="UP000198287">
    <property type="component" value="Unassembled WGS sequence"/>
</dbReference>
<dbReference type="AlphaFoldDB" id="A0A226DB13"/>
<evidence type="ECO:0000313" key="1">
    <source>
        <dbReference type="EMBL" id="OXA42732.1"/>
    </source>
</evidence>
<accession>A0A226DB13</accession>
<protein>
    <submittedName>
        <fullName evidence="1">Uncharacterized protein</fullName>
    </submittedName>
</protein>